<feature type="transmembrane region" description="Helical" evidence="1">
    <location>
        <begin position="100"/>
        <end position="120"/>
    </location>
</feature>
<keyword evidence="3" id="KW-1185">Reference proteome</keyword>
<reference evidence="2 3" key="1">
    <citation type="submission" date="2024-08" db="EMBL/GenBank/DDBJ databases">
        <authorList>
            <person name="Cucini C."/>
            <person name="Frati F."/>
        </authorList>
    </citation>
    <scope>NUCLEOTIDE SEQUENCE [LARGE SCALE GENOMIC DNA]</scope>
</reference>
<evidence type="ECO:0000256" key="1">
    <source>
        <dbReference type="SAM" id="Phobius"/>
    </source>
</evidence>
<keyword evidence="1" id="KW-0812">Transmembrane</keyword>
<accession>A0ABP1QE50</accession>
<evidence type="ECO:0000313" key="2">
    <source>
        <dbReference type="EMBL" id="CAL8098609.1"/>
    </source>
</evidence>
<evidence type="ECO:0008006" key="4">
    <source>
        <dbReference type="Google" id="ProtNLM"/>
    </source>
</evidence>
<keyword evidence="1" id="KW-0472">Membrane</keyword>
<protein>
    <recommendedName>
        <fullName evidence="4">Gustatory receptor</fullName>
    </recommendedName>
</protein>
<dbReference type="Proteomes" id="UP001642540">
    <property type="component" value="Unassembled WGS sequence"/>
</dbReference>
<feature type="transmembrane region" description="Helical" evidence="1">
    <location>
        <begin position="314"/>
        <end position="337"/>
    </location>
</feature>
<proteinExistence type="predicted"/>
<gene>
    <name evidence="2" type="ORF">ODALV1_LOCUS9993</name>
</gene>
<name>A0ABP1QE50_9HEXA</name>
<feature type="transmembrane region" description="Helical" evidence="1">
    <location>
        <begin position="286"/>
        <end position="305"/>
    </location>
</feature>
<sequence>SIYPTRKEVRLKHELKMLTPLQKIAFKLLSIEFFFLPPLPITWNAKYTRLIIQEKRFTLSKISLGFTTTCIFLTFTGMCFVILTHLAIHSRPEFNIGMLTMYITGSILVGSSFVFIWIIFKNQDALCAVSNLLSYKHSLFHRFHATETERLFDLMLIFLSIYTILGAIGTYFGSLYLKFDPYYFIFNDILVSLYPTKSPSDVLLESTWLRWVVLGIRATLMLTALEACRILMTYGLVLAIDMRSLQRCAQVLTTLVDGVECVVVMVEYRKMVVVFRSLKSLMDDSVSMFTTFLFWAMVGSCFLIIKAFGKIPHVMYSVVVLFVVGAFLAAMVFLHIICNLVSDTETIVGWCKWETGITRCGIQSAEKRRKDLALKLEAKSMHPIRVQYKPFLMINREFIRTSINAALERIFDAILLF</sequence>
<feature type="transmembrane region" description="Helical" evidence="1">
    <location>
        <begin position="64"/>
        <end position="88"/>
    </location>
</feature>
<keyword evidence="1" id="KW-1133">Transmembrane helix</keyword>
<dbReference type="EMBL" id="CAXLJM020000030">
    <property type="protein sequence ID" value="CAL8098609.1"/>
    <property type="molecule type" value="Genomic_DNA"/>
</dbReference>
<comment type="caution">
    <text evidence="2">The sequence shown here is derived from an EMBL/GenBank/DDBJ whole genome shotgun (WGS) entry which is preliminary data.</text>
</comment>
<evidence type="ECO:0000313" key="3">
    <source>
        <dbReference type="Proteomes" id="UP001642540"/>
    </source>
</evidence>
<feature type="non-terminal residue" evidence="2">
    <location>
        <position position="1"/>
    </location>
</feature>
<feature type="transmembrane region" description="Helical" evidence="1">
    <location>
        <begin position="151"/>
        <end position="172"/>
    </location>
</feature>
<organism evidence="2 3">
    <name type="scientific">Orchesella dallaii</name>
    <dbReference type="NCBI Taxonomy" id="48710"/>
    <lineage>
        <taxon>Eukaryota</taxon>
        <taxon>Metazoa</taxon>
        <taxon>Ecdysozoa</taxon>
        <taxon>Arthropoda</taxon>
        <taxon>Hexapoda</taxon>
        <taxon>Collembola</taxon>
        <taxon>Entomobryomorpha</taxon>
        <taxon>Entomobryoidea</taxon>
        <taxon>Orchesellidae</taxon>
        <taxon>Orchesellinae</taxon>
        <taxon>Orchesella</taxon>
    </lineage>
</organism>